<dbReference type="PROSITE" id="PS51144">
    <property type="entry name" value="ALPHA_CA_2"/>
    <property type="match status" value="1"/>
</dbReference>
<comment type="similarity">
    <text evidence="1">Belongs to the alpha-carbonic anhydrase family.</text>
</comment>
<dbReference type="GO" id="GO:0004089">
    <property type="term" value="F:carbonate dehydratase activity"/>
    <property type="evidence" value="ECO:0007669"/>
    <property type="project" value="UniProtKB-EC"/>
</dbReference>
<organism evidence="9 10">
    <name type="scientific">Herbihabitans rhizosphaerae</name>
    <dbReference type="NCBI Taxonomy" id="1872711"/>
    <lineage>
        <taxon>Bacteria</taxon>
        <taxon>Bacillati</taxon>
        <taxon>Actinomycetota</taxon>
        <taxon>Actinomycetes</taxon>
        <taxon>Pseudonocardiales</taxon>
        <taxon>Pseudonocardiaceae</taxon>
        <taxon>Herbihabitans</taxon>
    </lineage>
</organism>
<comment type="catalytic activity">
    <reaction evidence="6">
        <text>hydrogencarbonate + H(+) = CO2 + H2O</text>
        <dbReference type="Rhea" id="RHEA:10748"/>
        <dbReference type="ChEBI" id="CHEBI:15377"/>
        <dbReference type="ChEBI" id="CHEBI:15378"/>
        <dbReference type="ChEBI" id="CHEBI:16526"/>
        <dbReference type="ChEBI" id="CHEBI:17544"/>
        <dbReference type="EC" id="4.2.1.1"/>
    </reaction>
</comment>
<accession>A0A4Q7KCU3</accession>
<dbReference type="CDD" id="cd03124">
    <property type="entry name" value="alpha_CA_prokaryotic_like"/>
    <property type="match status" value="1"/>
</dbReference>
<dbReference type="SUPFAM" id="SSF51069">
    <property type="entry name" value="Carbonic anhydrase"/>
    <property type="match status" value="1"/>
</dbReference>
<keyword evidence="7" id="KW-0732">Signal</keyword>
<evidence type="ECO:0000313" key="9">
    <source>
        <dbReference type="EMBL" id="RZS31348.1"/>
    </source>
</evidence>
<evidence type="ECO:0000256" key="7">
    <source>
        <dbReference type="SAM" id="SignalP"/>
    </source>
</evidence>
<keyword evidence="5" id="KW-0456">Lyase</keyword>
<dbReference type="EC" id="4.2.1.1" evidence="2"/>
<evidence type="ECO:0000256" key="1">
    <source>
        <dbReference type="ARBA" id="ARBA00010718"/>
    </source>
</evidence>
<comment type="caution">
    <text evidence="9">The sequence shown here is derived from an EMBL/GenBank/DDBJ whole genome shotgun (WGS) entry which is preliminary data.</text>
</comment>
<dbReference type="InterPro" id="IPR001148">
    <property type="entry name" value="CA_dom"/>
</dbReference>
<feature type="domain" description="Alpha-carbonic anhydrase" evidence="8">
    <location>
        <begin position="16"/>
        <end position="253"/>
    </location>
</feature>
<evidence type="ECO:0000256" key="2">
    <source>
        <dbReference type="ARBA" id="ARBA00012925"/>
    </source>
</evidence>
<evidence type="ECO:0000256" key="3">
    <source>
        <dbReference type="ARBA" id="ARBA00022723"/>
    </source>
</evidence>
<dbReference type="Proteomes" id="UP000294257">
    <property type="component" value="Unassembled WGS sequence"/>
</dbReference>
<evidence type="ECO:0000313" key="10">
    <source>
        <dbReference type="Proteomes" id="UP000294257"/>
    </source>
</evidence>
<reference evidence="9 10" key="1">
    <citation type="submission" date="2019-02" db="EMBL/GenBank/DDBJ databases">
        <title>Genomic Encyclopedia of Type Strains, Phase IV (KMG-IV): sequencing the most valuable type-strain genomes for metagenomic binning, comparative biology and taxonomic classification.</title>
        <authorList>
            <person name="Goeker M."/>
        </authorList>
    </citation>
    <scope>NUCLEOTIDE SEQUENCE [LARGE SCALE GENOMIC DNA]</scope>
    <source>
        <strain evidence="9 10">DSM 101727</strain>
    </source>
</reference>
<keyword evidence="10" id="KW-1185">Reference proteome</keyword>
<evidence type="ECO:0000259" key="8">
    <source>
        <dbReference type="PROSITE" id="PS51144"/>
    </source>
</evidence>
<sequence length="256" mass="28298">MGRKSYLLGVVAAVALAWAGSTAVGEAVGAQGDRASGRQSPVDVRVADVVPADLPRLRFEYPASVNVQMHYVRDDDGEPDGCLVRGEEETVRAIVPAGAARLVVGDETYELQQVHWHTPAEHRVNGHRYPLEEHFVHKSASGKQLVVGVLVANEHAHNDQVGRLFAAMPHECRPDRGVGNVHLRQLLPRDLAVSYRYDGSLTTYPYTEGVSWIMLRQPLAVGHQQIDQFARTFPRGNAREVRPLGDRTVLTERPPR</sequence>
<dbReference type="GO" id="GO:0008270">
    <property type="term" value="F:zinc ion binding"/>
    <property type="evidence" value="ECO:0007669"/>
    <property type="project" value="InterPro"/>
</dbReference>
<dbReference type="InterPro" id="IPR023561">
    <property type="entry name" value="Carbonic_anhydrase_a-class"/>
</dbReference>
<feature type="chain" id="PRO_5039407032" description="carbonic anhydrase" evidence="7">
    <location>
        <begin position="20"/>
        <end position="256"/>
    </location>
</feature>
<dbReference type="SMART" id="SM01057">
    <property type="entry name" value="Carb_anhydrase"/>
    <property type="match status" value="1"/>
</dbReference>
<evidence type="ECO:0000256" key="4">
    <source>
        <dbReference type="ARBA" id="ARBA00022833"/>
    </source>
</evidence>
<dbReference type="Pfam" id="PF00194">
    <property type="entry name" value="Carb_anhydrase"/>
    <property type="match status" value="1"/>
</dbReference>
<gene>
    <name evidence="9" type="ORF">EV193_11439</name>
</gene>
<dbReference type="Gene3D" id="3.10.200.10">
    <property type="entry name" value="Alpha carbonic anhydrase"/>
    <property type="match status" value="1"/>
</dbReference>
<dbReference type="EMBL" id="SGWQ01000014">
    <property type="protein sequence ID" value="RZS31348.1"/>
    <property type="molecule type" value="Genomic_DNA"/>
</dbReference>
<keyword evidence="4" id="KW-0862">Zinc</keyword>
<evidence type="ECO:0000256" key="5">
    <source>
        <dbReference type="ARBA" id="ARBA00023239"/>
    </source>
</evidence>
<proteinExistence type="inferred from homology"/>
<dbReference type="OrthoDB" id="5327615at2"/>
<dbReference type="AlphaFoldDB" id="A0A4Q7KCU3"/>
<evidence type="ECO:0000256" key="6">
    <source>
        <dbReference type="ARBA" id="ARBA00048348"/>
    </source>
</evidence>
<feature type="signal peptide" evidence="7">
    <location>
        <begin position="1"/>
        <end position="19"/>
    </location>
</feature>
<dbReference type="InterPro" id="IPR041891">
    <property type="entry name" value="Alpha_CA_prokaryot-like"/>
</dbReference>
<name>A0A4Q7KCU3_9PSEU</name>
<dbReference type="PANTHER" id="PTHR18952">
    <property type="entry name" value="CARBONIC ANHYDRASE"/>
    <property type="match status" value="1"/>
</dbReference>
<dbReference type="InterPro" id="IPR036398">
    <property type="entry name" value="CA_dom_sf"/>
</dbReference>
<dbReference type="PANTHER" id="PTHR18952:SF265">
    <property type="entry name" value="CARBONIC ANHYDRASE"/>
    <property type="match status" value="1"/>
</dbReference>
<protein>
    <recommendedName>
        <fullName evidence="2">carbonic anhydrase</fullName>
        <ecNumber evidence="2">4.2.1.1</ecNumber>
    </recommendedName>
</protein>
<keyword evidence="3" id="KW-0479">Metal-binding</keyword>
<dbReference type="RefSeq" id="WP_130348165.1">
    <property type="nucleotide sequence ID" value="NZ_SGWQ01000014.1"/>
</dbReference>